<dbReference type="PANTHER" id="PTHR11783">
    <property type="entry name" value="SULFOTRANSFERASE SULT"/>
    <property type="match status" value="1"/>
</dbReference>
<evidence type="ECO:0000259" key="4">
    <source>
        <dbReference type="Pfam" id="PF00685"/>
    </source>
</evidence>
<proteinExistence type="inferred from homology"/>
<dbReference type="EMBL" id="CP144751">
    <property type="protein sequence ID" value="WVZ87203.1"/>
    <property type="molecule type" value="Genomic_DNA"/>
</dbReference>
<feature type="domain" description="Sulfotransferase" evidence="4">
    <location>
        <begin position="72"/>
        <end position="347"/>
    </location>
</feature>
<evidence type="ECO:0000313" key="5">
    <source>
        <dbReference type="EMBL" id="WVZ87203.1"/>
    </source>
</evidence>
<reference evidence="5 6" key="1">
    <citation type="submission" date="2024-02" db="EMBL/GenBank/DDBJ databases">
        <title>High-quality chromosome-scale genome assembly of Pensacola bahiagrass (Paspalum notatum Flugge var. saurae).</title>
        <authorList>
            <person name="Vega J.M."/>
            <person name="Podio M."/>
            <person name="Orjuela J."/>
            <person name="Siena L.A."/>
            <person name="Pessino S.C."/>
            <person name="Combes M.C."/>
            <person name="Mariac C."/>
            <person name="Albertini E."/>
            <person name="Pupilli F."/>
            <person name="Ortiz J.P.A."/>
            <person name="Leblanc O."/>
        </authorList>
    </citation>
    <scope>NUCLEOTIDE SEQUENCE [LARGE SCALE GENOMIC DNA]</scope>
    <source>
        <strain evidence="5">R1</strain>
        <tissue evidence="5">Leaf</tissue>
    </source>
</reference>
<dbReference type="Gene3D" id="3.40.50.300">
    <property type="entry name" value="P-loop containing nucleotide triphosphate hydrolases"/>
    <property type="match status" value="1"/>
</dbReference>
<evidence type="ECO:0000256" key="2">
    <source>
        <dbReference type="ARBA" id="ARBA00022679"/>
    </source>
</evidence>
<dbReference type="InterPro" id="IPR027417">
    <property type="entry name" value="P-loop_NTPase"/>
</dbReference>
<evidence type="ECO:0000256" key="3">
    <source>
        <dbReference type="RuleBase" id="RU361155"/>
    </source>
</evidence>
<keyword evidence="6" id="KW-1185">Reference proteome</keyword>
<dbReference type="Proteomes" id="UP001341281">
    <property type="component" value="Chromosome 07"/>
</dbReference>
<gene>
    <name evidence="5" type="ORF">U9M48_033882</name>
</gene>
<dbReference type="Pfam" id="PF00685">
    <property type="entry name" value="Sulfotransfer_1"/>
    <property type="match status" value="1"/>
</dbReference>
<evidence type="ECO:0000313" key="6">
    <source>
        <dbReference type="Proteomes" id="UP001341281"/>
    </source>
</evidence>
<dbReference type="AlphaFoldDB" id="A0AAQ3U9J5"/>
<comment type="similarity">
    <text evidence="1 3">Belongs to the sulfotransferase 1 family.</text>
</comment>
<dbReference type="EC" id="2.8.2.-" evidence="3"/>
<dbReference type="InterPro" id="IPR000863">
    <property type="entry name" value="Sulfotransferase_dom"/>
</dbReference>
<keyword evidence="2 3" id="KW-0808">Transferase</keyword>
<organism evidence="5 6">
    <name type="scientific">Paspalum notatum var. saurae</name>
    <dbReference type="NCBI Taxonomy" id="547442"/>
    <lineage>
        <taxon>Eukaryota</taxon>
        <taxon>Viridiplantae</taxon>
        <taxon>Streptophyta</taxon>
        <taxon>Embryophyta</taxon>
        <taxon>Tracheophyta</taxon>
        <taxon>Spermatophyta</taxon>
        <taxon>Magnoliopsida</taxon>
        <taxon>Liliopsida</taxon>
        <taxon>Poales</taxon>
        <taxon>Poaceae</taxon>
        <taxon>PACMAD clade</taxon>
        <taxon>Panicoideae</taxon>
        <taxon>Andropogonodae</taxon>
        <taxon>Paspaleae</taxon>
        <taxon>Paspalinae</taxon>
        <taxon>Paspalum</taxon>
    </lineage>
</organism>
<protein>
    <recommendedName>
        <fullName evidence="3">Sulfotransferase</fullName>
        <ecNumber evidence="3">2.8.2.-</ecNumber>
    </recommendedName>
</protein>
<dbReference type="SUPFAM" id="SSF52540">
    <property type="entry name" value="P-loop containing nucleoside triphosphate hydrolases"/>
    <property type="match status" value="1"/>
</dbReference>
<name>A0AAQ3U9J5_PASNO</name>
<accession>A0AAQ3U9J5</accession>
<evidence type="ECO:0000256" key="1">
    <source>
        <dbReference type="ARBA" id="ARBA00005771"/>
    </source>
</evidence>
<sequence>MAMACDGGGNDEALTNDDDIFPANFAEMVASLPQGSYAPLFPCLRQYRGFWLPDAVLRNLPTVHASFEKRPADILLASFPKSGTTWLKALAFAAARRSVHSPSPFDGVHHPLLSRFSHDCVRFIDTLRFLDDDHADTTAAPRLASTHLPYSLLPRRARAADGAGGCRIVYICRDPKDTLVSLWHFDAGVKWPSQAEGGTGTAALEFEEAFELYCQGQCGLGPQWEHVREYWEASKRSLGTVLFLRYEEMLQDPAGNLRKLAEFMGCPFTAAEEDAGVVRAILELCSLDRQRNLPVNRTGVYKRYTGGTIENRSFFRKGAVGDWRNHMTLEMAARLDGVVEEALKGSGFTFGESPSN</sequence>
<dbReference type="GO" id="GO:0008146">
    <property type="term" value="F:sulfotransferase activity"/>
    <property type="evidence" value="ECO:0007669"/>
    <property type="project" value="InterPro"/>
</dbReference>